<keyword evidence="3" id="KW-0812">Transmembrane</keyword>
<sequence>MEGNMSEKDRYSQNDSEVSEEHDIYEEPVDDSAVRFENEQSGEDKPSSEAQTNMENLAGNVVNTVSGAFGEAQNAVADGISAVREVRSAAKAHAHARNKMKEMQSVLTSDQGQLEHRIYVHENYDSIVAEQQAIINETSAEMKRQKDLVESLTKTCSELQSKLEALIVEDEQELRPYRNLSETAKGRLDDVSRTVAEAKRAIKAAESQVKDATEHRDQSLASTQRALSNSQERQHKLQEELTELKEDPAANNGAITRIQNDLASEKLRESEAQKSLDIITTQAKSTIEMAQTHLWTQKKSLEVAQSATDTAHAEYEQRKNEFEKRQTEAHARERIAQNNITETQNNIKQAQDAFDAAAEKYDAAQAILEDAQAIQTSPEETERLKNSVSSQLSAVEQTQGEVEKLAYEEKTLRVRTRKQRLLLLAIVLGFVALVVLLVWKILAG</sequence>
<evidence type="ECO:0000313" key="4">
    <source>
        <dbReference type="EMBL" id="KRO03333.1"/>
    </source>
</evidence>
<feature type="region of interest" description="Disordered" evidence="2">
    <location>
        <begin position="206"/>
        <end position="237"/>
    </location>
</feature>
<dbReference type="Proteomes" id="UP000051927">
    <property type="component" value="Unassembled WGS sequence"/>
</dbReference>
<proteinExistence type="predicted"/>
<feature type="compositionally biased region" description="Basic and acidic residues" evidence="2">
    <location>
        <begin position="1"/>
        <end position="12"/>
    </location>
</feature>
<feature type="compositionally biased region" description="Basic and acidic residues" evidence="2">
    <location>
        <begin position="32"/>
        <end position="47"/>
    </location>
</feature>
<evidence type="ECO:0000256" key="3">
    <source>
        <dbReference type="SAM" id="Phobius"/>
    </source>
</evidence>
<feature type="compositionally biased region" description="Polar residues" evidence="2">
    <location>
        <begin position="219"/>
        <end position="231"/>
    </location>
</feature>
<reference evidence="4 5" key="1">
    <citation type="journal article" date="2015" name="Genome Announc.">
        <title>Expanding the biotechnology potential of lactobacilli through comparative genomics of 213 strains and associated genera.</title>
        <authorList>
            <person name="Sun Z."/>
            <person name="Harris H.M."/>
            <person name="McCann A."/>
            <person name="Guo C."/>
            <person name="Argimon S."/>
            <person name="Zhang W."/>
            <person name="Yang X."/>
            <person name="Jeffery I.B."/>
            <person name="Cooney J.C."/>
            <person name="Kagawa T.F."/>
            <person name="Liu W."/>
            <person name="Song Y."/>
            <person name="Salvetti E."/>
            <person name="Wrobel A."/>
            <person name="Rasinkangas P."/>
            <person name="Parkhill J."/>
            <person name="Rea M.C."/>
            <person name="O'Sullivan O."/>
            <person name="Ritari J."/>
            <person name="Douillard F.P."/>
            <person name="Paul Ross R."/>
            <person name="Yang R."/>
            <person name="Briner A.E."/>
            <person name="Felis G.E."/>
            <person name="de Vos W.M."/>
            <person name="Barrangou R."/>
            <person name="Klaenhammer T.R."/>
            <person name="Caufield P.W."/>
            <person name="Cui Y."/>
            <person name="Zhang H."/>
            <person name="O'Toole P.W."/>
        </authorList>
    </citation>
    <scope>NUCLEOTIDE SEQUENCE [LARGE SCALE GENOMIC DNA]</scope>
    <source>
        <strain evidence="4 5">DSM 7090</strain>
    </source>
</reference>
<evidence type="ECO:0000313" key="5">
    <source>
        <dbReference type="Proteomes" id="UP000051927"/>
    </source>
</evidence>
<organism evidence="4 5">
    <name type="scientific">Lancefieldella rimae</name>
    <dbReference type="NCBI Taxonomy" id="1383"/>
    <lineage>
        <taxon>Bacteria</taxon>
        <taxon>Bacillati</taxon>
        <taxon>Actinomycetota</taxon>
        <taxon>Coriobacteriia</taxon>
        <taxon>Coriobacteriales</taxon>
        <taxon>Atopobiaceae</taxon>
        <taxon>Lancefieldella</taxon>
    </lineage>
</organism>
<keyword evidence="5" id="KW-1185">Reference proteome</keyword>
<keyword evidence="1" id="KW-0175">Coiled coil</keyword>
<name>A0ABR5Q5Q9_9ACTN</name>
<keyword evidence="3" id="KW-0472">Membrane</keyword>
<feature type="compositionally biased region" description="Acidic residues" evidence="2">
    <location>
        <begin position="17"/>
        <end position="30"/>
    </location>
</feature>
<evidence type="ECO:0000256" key="1">
    <source>
        <dbReference type="SAM" id="Coils"/>
    </source>
</evidence>
<comment type="caution">
    <text evidence="4">The sequence shown here is derived from an EMBL/GenBank/DDBJ whole genome shotgun (WGS) entry which is preliminary data.</text>
</comment>
<dbReference type="EMBL" id="JQCP01000001">
    <property type="protein sequence ID" value="KRO03333.1"/>
    <property type="molecule type" value="Genomic_DNA"/>
</dbReference>
<accession>A0ABR5Q5Q9</accession>
<feature type="coiled-coil region" evidence="1">
    <location>
        <begin position="312"/>
        <end position="367"/>
    </location>
</feature>
<evidence type="ECO:0000256" key="2">
    <source>
        <dbReference type="SAM" id="MobiDB-lite"/>
    </source>
</evidence>
<feature type="region of interest" description="Disordered" evidence="2">
    <location>
        <begin position="1"/>
        <end position="53"/>
    </location>
</feature>
<gene>
    <name evidence="4" type="ORF">IV60_GL000517</name>
</gene>
<protein>
    <submittedName>
        <fullName evidence="4">Uncharacterized protein</fullName>
    </submittedName>
</protein>
<keyword evidence="3" id="KW-1133">Transmembrane helix</keyword>
<feature type="compositionally biased region" description="Basic and acidic residues" evidence="2">
    <location>
        <begin position="208"/>
        <end position="218"/>
    </location>
</feature>
<feature type="transmembrane region" description="Helical" evidence="3">
    <location>
        <begin position="421"/>
        <end position="442"/>
    </location>
</feature>